<name>A0A853EGS1_9ACTO</name>
<dbReference type="EMBL" id="JACBXV010000027">
    <property type="protein sequence ID" value="NYS68597.1"/>
    <property type="molecule type" value="Genomic_DNA"/>
</dbReference>
<organism evidence="2 3">
    <name type="scientific">Actinomyces bowdenii</name>
    <dbReference type="NCBI Taxonomy" id="131109"/>
    <lineage>
        <taxon>Bacteria</taxon>
        <taxon>Bacillati</taxon>
        <taxon>Actinomycetota</taxon>
        <taxon>Actinomycetes</taxon>
        <taxon>Actinomycetales</taxon>
        <taxon>Actinomycetaceae</taxon>
        <taxon>Actinomyces</taxon>
    </lineage>
</organism>
<proteinExistence type="predicted"/>
<dbReference type="AlphaFoldDB" id="A0A853EGS1"/>
<accession>A0A853EGS1</accession>
<protein>
    <submittedName>
        <fullName evidence="2">Uncharacterized protein</fullName>
    </submittedName>
</protein>
<evidence type="ECO:0000313" key="2">
    <source>
        <dbReference type="EMBL" id="NYS68597.1"/>
    </source>
</evidence>
<feature type="compositionally biased region" description="Basic and acidic residues" evidence="1">
    <location>
        <begin position="94"/>
        <end position="109"/>
    </location>
</feature>
<comment type="caution">
    <text evidence="2">The sequence shown here is derived from an EMBL/GenBank/DDBJ whole genome shotgun (WGS) entry which is preliminary data.</text>
</comment>
<reference evidence="2 3" key="1">
    <citation type="submission" date="2020-07" db="EMBL/GenBank/DDBJ databases">
        <title>MOT database genomes.</title>
        <authorList>
            <person name="Joseph S."/>
            <person name="Aduse-Opoku J."/>
            <person name="Hashim A."/>
            <person name="Wade W."/>
            <person name="Curtis M."/>
        </authorList>
    </citation>
    <scope>NUCLEOTIDE SEQUENCE [LARGE SCALE GENOMIC DNA]</scope>
    <source>
        <strain evidence="2 3">WMus004</strain>
    </source>
</reference>
<dbReference type="Proteomes" id="UP000572528">
    <property type="component" value="Unassembled WGS sequence"/>
</dbReference>
<feature type="region of interest" description="Disordered" evidence="1">
    <location>
        <begin position="94"/>
        <end position="128"/>
    </location>
</feature>
<sequence>MGAMIIPLAVVLVAGLIVLGLVVADRYPISTWPARIRRLVEDARQEEEPVEVVPQEVRLSDLMTREGPSAYTRTDSFEGLVSVVDRALDTAERAKETAGTKAQELEARRQAARRAKAQVPQHSRPVKG</sequence>
<evidence type="ECO:0000313" key="3">
    <source>
        <dbReference type="Proteomes" id="UP000572528"/>
    </source>
</evidence>
<gene>
    <name evidence="2" type="ORF">HZZ05_03515</name>
</gene>
<evidence type="ECO:0000256" key="1">
    <source>
        <dbReference type="SAM" id="MobiDB-lite"/>
    </source>
</evidence>
<dbReference type="RefSeq" id="WP_179899928.1">
    <property type="nucleotide sequence ID" value="NZ_JACBXV010000027.1"/>
</dbReference>